<keyword evidence="7" id="KW-0249">Electron transport</keyword>
<evidence type="ECO:0000256" key="3">
    <source>
        <dbReference type="ARBA" id="ARBA00014109"/>
    </source>
</evidence>
<dbReference type="PANTHER" id="PTHR13094:SF1">
    <property type="entry name" value="NADH DEHYDROGENASE [UBIQUINONE] 1 BETA SUBCOMPLEX SUBUNIT 10"/>
    <property type="match status" value="1"/>
</dbReference>
<accession>A0A8S9ZVJ5</accession>
<protein>
    <recommendedName>
        <fullName evidence="3">NADH dehydrogenase [ubiquinone] 1 beta subcomplex subunit 10</fullName>
    </recommendedName>
</protein>
<dbReference type="EMBL" id="JABEBT010000024">
    <property type="protein sequence ID" value="KAF7637001.1"/>
    <property type="molecule type" value="Genomic_DNA"/>
</dbReference>
<reference evidence="10" key="1">
    <citation type="journal article" date="2020" name="Ecol. Evol.">
        <title>Genome structure and content of the rice root-knot nematode (Meloidogyne graminicola).</title>
        <authorList>
            <person name="Phan N.T."/>
            <person name="Danchin E.G.J."/>
            <person name="Klopp C."/>
            <person name="Perfus-Barbeoch L."/>
            <person name="Kozlowski D.K."/>
            <person name="Koutsovoulos G.D."/>
            <person name="Lopez-Roques C."/>
            <person name="Bouchez O."/>
            <person name="Zahm M."/>
            <person name="Besnard G."/>
            <person name="Bellafiore S."/>
        </authorList>
    </citation>
    <scope>NUCLEOTIDE SEQUENCE</scope>
    <source>
        <strain evidence="10">VN-18</strain>
    </source>
</reference>
<comment type="subcellular location">
    <subcellularLocation>
        <location evidence="1">Mitochondrion inner membrane</location>
        <topology evidence="1">Peripheral membrane protein</topology>
        <orientation evidence="1">Matrix side</orientation>
    </subcellularLocation>
</comment>
<gene>
    <name evidence="10" type="ORF">Mgra_00003580</name>
</gene>
<keyword evidence="6" id="KW-0999">Mitochondrion inner membrane</keyword>
<keyword evidence="4" id="KW-0813">Transport</keyword>
<keyword evidence="9" id="KW-0472">Membrane</keyword>
<dbReference type="Proteomes" id="UP000605970">
    <property type="component" value="Unassembled WGS sequence"/>
</dbReference>
<evidence type="ECO:0000256" key="9">
    <source>
        <dbReference type="ARBA" id="ARBA00023136"/>
    </source>
</evidence>
<evidence type="ECO:0000256" key="5">
    <source>
        <dbReference type="ARBA" id="ARBA00022660"/>
    </source>
</evidence>
<dbReference type="OrthoDB" id="6017729at2759"/>
<evidence type="ECO:0000313" key="11">
    <source>
        <dbReference type="Proteomes" id="UP000605970"/>
    </source>
</evidence>
<evidence type="ECO:0000256" key="8">
    <source>
        <dbReference type="ARBA" id="ARBA00023128"/>
    </source>
</evidence>
<name>A0A8S9ZVJ5_9BILA</name>
<comment type="caution">
    <text evidence="10">The sequence shown here is derived from an EMBL/GenBank/DDBJ whole genome shotgun (WGS) entry which is preliminary data.</text>
</comment>
<evidence type="ECO:0000256" key="1">
    <source>
        <dbReference type="ARBA" id="ARBA00004443"/>
    </source>
</evidence>
<dbReference type="AlphaFoldDB" id="A0A8S9ZVJ5"/>
<keyword evidence="5" id="KW-0679">Respiratory chain</keyword>
<dbReference type="GO" id="GO:0005743">
    <property type="term" value="C:mitochondrial inner membrane"/>
    <property type="evidence" value="ECO:0007669"/>
    <property type="project" value="UniProtKB-SubCell"/>
</dbReference>
<keyword evidence="8" id="KW-0496">Mitochondrion</keyword>
<dbReference type="Pfam" id="PF10249">
    <property type="entry name" value="NDUFB10"/>
    <property type="match status" value="1"/>
</dbReference>
<dbReference type="InterPro" id="IPR039993">
    <property type="entry name" value="NDUFB10"/>
</dbReference>
<comment type="similarity">
    <text evidence="2">Belongs to the complex I NDUFB10 subunit family.</text>
</comment>
<proteinExistence type="inferred from homology"/>
<keyword evidence="11" id="KW-1185">Reference proteome</keyword>
<dbReference type="GO" id="GO:0045271">
    <property type="term" value="C:respiratory chain complex I"/>
    <property type="evidence" value="ECO:0007669"/>
    <property type="project" value="UniProtKB-ARBA"/>
</dbReference>
<evidence type="ECO:0000256" key="4">
    <source>
        <dbReference type="ARBA" id="ARBA00022448"/>
    </source>
</evidence>
<evidence type="ECO:0000313" key="10">
    <source>
        <dbReference type="EMBL" id="KAF7637001.1"/>
    </source>
</evidence>
<dbReference type="InterPro" id="IPR019377">
    <property type="entry name" value="NADH_UbQ_OxRdtase_su10"/>
</dbReference>
<evidence type="ECO:0000256" key="2">
    <source>
        <dbReference type="ARBA" id="ARBA00008317"/>
    </source>
</evidence>
<sequence length="303" mass="37068">MNLLFQFGMRTKELEMGFDRKTEGLTFRQRRRLQERESWKRYWEIREKESRGTISDRFAYYVHYYASLPATFFREKIVEPLNDRFQPVYYHRKLDRVPDIDQCGVHDRVCIFEANEQYRFDKLVDSNIVMLLHFRAQECKDFFGPTKLHMCAKYFDDYEEADLNFFIKYGEIGSSSDVVDAYMKQKHRLIWERRHPQIMAERKRVYDEHKKAMAEGKYELKFWNKFALYDKKYEYHGGTFFGHHWNNTKLPFEGDQPISKDWRYYKKLSEDKDFDKRNYPIWLNEAVEKAKILEEEAKNKKAV</sequence>
<evidence type="ECO:0000256" key="7">
    <source>
        <dbReference type="ARBA" id="ARBA00022982"/>
    </source>
</evidence>
<evidence type="ECO:0000256" key="6">
    <source>
        <dbReference type="ARBA" id="ARBA00022792"/>
    </source>
</evidence>
<dbReference type="PANTHER" id="PTHR13094">
    <property type="entry name" value="NADH-UBIQUINONE OXIDOREDUCTASE PDSW SUBUNIT"/>
    <property type="match status" value="1"/>
</dbReference>
<organism evidence="10 11">
    <name type="scientific">Meloidogyne graminicola</name>
    <dbReference type="NCBI Taxonomy" id="189291"/>
    <lineage>
        <taxon>Eukaryota</taxon>
        <taxon>Metazoa</taxon>
        <taxon>Ecdysozoa</taxon>
        <taxon>Nematoda</taxon>
        <taxon>Chromadorea</taxon>
        <taxon>Rhabditida</taxon>
        <taxon>Tylenchina</taxon>
        <taxon>Tylenchomorpha</taxon>
        <taxon>Tylenchoidea</taxon>
        <taxon>Meloidogynidae</taxon>
        <taxon>Meloidogyninae</taxon>
        <taxon>Meloidogyne</taxon>
    </lineage>
</organism>